<reference evidence="2" key="1">
    <citation type="journal article" date="2023" name="Front. Plant Sci.">
        <title>Chromosomal-level genome assembly of Melastoma candidum provides insights into trichome evolution.</title>
        <authorList>
            <person name="Zhong Y."/>
            <person name="Wu W."/>
            <person name="Sun C."/>
            <person name="Zou P."/>
            <person name="Liu Y."/>
            <person name="Dai S."/>
            <person name="Zhou R."/>
        </authorList>
    </citation>
    <scope>NUCLEOTIDE SEQUENCE [LARGE SCALE GENOMIC DNA]</scope>
</reference>
<accession>A0ACB9RHG3</accession>
<gene>
    <name evidence="1" type="ORF">MLD38_015816</name>
</gene>
<sequence length="184" mass="21017">MVCRCPTAELTGPSVVVVGAAGLRPLRVIGRSWGDESVLVRKDGGELGYFAPWNVTGTYEENHLAILLSSAQIRIEGVYIWPFRQLWLVAYSGRDGDANQDEEYILSNPYHLILLEKYSYYRRFTQDMTHSMDCVICMTSIDLSQHPSDCMVTPCDHYFHSGCLQRWMDIKMEFPTCRRTLPPA</sequence>
<evidence type="ECO:0000313" key="2">
    <source>
        <dbReference type="Proteomes" id="UP001057402"/>
    </source>
</evidence>
<evidence type="ECO:0000313" key="1">
    <source>
        <dbReference type="EMBL" id="KAI4378325.1"/>
    </source>
</evidence>
<proteinExistence type="predicted"/>
<dbReference type="Proteomes" id="UP001057402">
    <property type="component" value="Chromosome 4"/>
</dbReference>
<comment type="caution">
    <text evidence="1">The sequence shown here is derived from an EMBL/GenBank/DDBJ whole genome shotgun (WGS) entry which is preliminary data.</text>
</comment>
<protein>
    <submittedName>
        <fullName evidence="1">Uncharacterized protein</fullName>
    </submittedName>
</protein>
<keyword evidence="2" id="KW-1185">Reference proteome</keyword>
<organism evidence="1 2">
    <name type="scientific">Melastoma candidum</name>
    <dbReference type="NCBI Taxonomy" id="119954"/>
    <lineage>
        <taxon>Eukaryota</taxon>
        <taxon>Viridiplantae</taxon>
        <taxon>Streptophyta</taxon>
        <taxon>Embryophyta</taxon>
        <taxon>Tracheophyta</taxon>
        <taxon>Spermatophyta</taxon>
        <taxon>Magnoliopsida</taxon>
        <taxon>eudicotyledons</taxon>
        <taxon>Gunneridae</taxon>
        <taxon>Pentapetalae</taxon>
        <taxon>rosids</taxon>
        <taxon>malvids</taxon>
        <taxon>Myrtales</taxon>
        <taxon>Melastomataceae</taxon>
        <taxon>Melastomatoideae</taxon>
        <taxon>Melastomateae</taxon>
        <taxon>Melastoma</taxon>
    </lineage>
</organism>
<dbReference type="EMBL" id="CM042883">
    <property type="protein sequence ID" value="KAI4378325.1"/>
    <property type="molecule type" value="Genomic_DNA"/>
</dbReference>
<name>A0ACB9RHG3_9MYRT</name>